<dbReference type="Proteomes" id="UP001431902">
    <property type="component" value="Unassembled WGS sequence"/>
</dbReference>
<dbReference type="RefSeq" id="WP_283223296.1">
    <property type="nucleotide sequence ID" value="NZ_JASGBH010000002.1"/>
</dbReference>
<organism evidence="2 3">
    <name type="scientific">Limnohabitans lacus</name>
    <dbReference type="NCBI Taxonomy" id="3045173"/>
    <lineage>
        <taxon>Bacteria</taxon>
        <taxon>Pseudomonadati</taxon>
        <taxon>Pseudomonadota</taxon>
        <taxon>Betaproteobacteria</taxon>
        <taxon>Burkholderiales</taxon>
        <taxon>Comamonadaceae</taxon>
        <taxon>Limnohabitans</taxon>
    </lineage>
</organism>
<protein>
    <submittedName>
        <fullName evidence="2">Metallophosphoesterase</fullName>
    </submittedName>
</protein>
<feature type="domain" description="Calcineurin-like phosphoesterase" evidence="1">
    <location>
        <begin position="4"/>
        <end position="195"/>
    </location>
</feature>
<gene>
    <name evidence="2" type="ORF">QLQ16_03480</name>
</gene>
<accession>A0ABT6X4B7</accession>
<comment type="caution">
    <text evidence="2">The sequence shown here is derived from an EMBL/GenBank/DDBJ whole genome shotgun (WGS) entry which is preliminary data.</text>
</comment>
<evidence type="ECO:0000259" key="1">
    <source>
        <dbReference type="Pfam" id="PF00149"/>
    </source>
</evidence>
<sequence length="263" mass="29467">MTGPILFCGDPHGQWQHILDAALQTHARAVILLGDLEPAQPLHIELEAIWERVWFIHGNRDTDHADNFGNVWHDEVSERSLHGRVVTLPCGTRIAGLGGVFRGAVWYPKDAQKPKFRSREAHARVTPRQDRWQGGVQLKHWSSIYPDEVEHLATQQADILITHEAPGYHEHGFKELDSLARRMGVRMTVHGHQHDSIDSSAHWDGQGFQSFGVGLRGVMAVDGFDDFLGSVERSSHGHTPTHERDPFEGMSGSIELSALKLDN</sequence>
<evidence type="ECO:0000313" key="3">
    <source>
        <dbReference type="Proteomes" id="UP001431902"/>
    </source>
</evidence>
<dbReference type="InterPro" id="IPR004843">
    <property type="entry name" value="Calcineurin-like_PHP"/>
</dbReference>
<dbReference type="EMBL" id="JASGBH010000002">
    <property type="protein sequence ID" value="MDI9232891.1"/>
    <property type="molecule type" value="Genomic_DNA"/>
</dbReference>
<proteinExistence type="predicted"/>
<dbReference type="Pfam" id="PF00149">
    <property type="entry name" value="Metallophos"/>
    <property type="match status" value="1"/>
</dbReference>
<reference evidence="2" key="1">
    <citation type="submission" date="2023-05" db="EMBL/GenBank/DDBJ databases">
        <title>Limnohabitans sp. strain HM2-2 Genome sequencing and assembly.</title>
        <authorList>
            <person name="Jung Y."/>
        </authorList>
    </citation>
    <scope>NUCLEOTIDE SEQUENCE</scope>
    <source>
        <strain evidence="2">HM2-2</strain>
    </source>
</reference>
<keyword evidence="3" id="KW-1185">Reference proteome</keyword>
<dbReference type="SUPFAM" id="SSF56300">
    <property type="entry name" value="Metallo-dependent phosphatases"/>
    <property type="match status" value="1"/>
</dbReference>
<dbReference type="Gene3D" id="3.60.21.10">
    <property type="match status" value="1"/>
</dbReference>
<evidence type="ECO:0000313" key="2">
    <source>
        <dbReference type="EMBL" id="MDI9232891.1"/>
    </source>
</evidence>
<name>A0ABT6X4B7_9BURK</name>
<dbReference type="InterPro" id="IPR029052">
    <property type="entry name" value="Metallo-depent_PP-like"/>
</dbReference>